<dbReference type="SUPFAM" id="SSF49299">
    <property type="entry name" value="PKD domain"/>
    <property type="match status" value="1"/>
</dbReference>
<dbReference type="EMBL" id="CP011129">
    <property type="protein sequence ID" value="ALN81252.1"/>
    <property type="molecule type" value="Genomic_DNA"/>
</dbReference>
<dbReference type="FunFam" id="2.60.40.10:FF:000270">
    <property type="entry name" value="Cell surface protein"/>
    <property type="match status" value="1"/>
</dbReference>
<dbReference type="Pfam" id="PF01483">
    <property type="entry name" value="P_proprotein"/>
    <property type="match status" value="1"/>
</dbReference>
<proteinExistence type="predicted"/>
<gene>
    <name evidence="6" type="primary">lieA</name>
    <name evidence="6" type="ORF">LA76x_3124</name>
</gene>
<dbReference type="InterPro" id="IPR022409">
    <property type="entry name" value="PKD/Chitinase_dom"/>
</dbReference>
<dbReference type="eggNOG" id="COG4935">
    <property type="taxonomic scope" value="Bacteria"/>
</dbReference>
<dbReference type="SUPFAM" id="SSF51126">
    <property type="entry name" value="Pectin lyase-like"/>
    <property type="match status" value="1"/>
</dbReference>
<dbReference type="Pfam" id="PF13229">
    <property type="entry name" value="Beta_helix"/>
    <property type="match status" value="1"/>
</dbReference>
<dbReference type="SUPFAM" id="SSF49785">
    <property type="entry name" value="Galactose-binding domain-like"/>
    <property type="match status" value="1"/>
</dbReference>
<dbReference type="KEGG" id="lab:LA76x_3124"/>
<dbReference type="InterPro" id="IPR035986">
    <property type="entry name" value="PKD_dom_sf"/>
</dbReference>
<dbReference type="Pfam" id="PF18911">
    <property type="entry name" value="PKD_4"/>
    <property type="match status" value="1"/>
</dbReference>
<dbReference type="PROSITE" id="PS51829">
    <property type="entry name" value="P_HOMO_B"/>
    <property type="match status" value="1"/>
</dbReference>
<evidence type="ECO:0000256" key="3">
    <source>
        <dbReference type="SAM" id="SignalP"/>
    </source>
</evidence>
<dbReference type="RefSeq" id="WP_057918355.1">
    <property type="nucleotide sequence ID" value="NZ_CP011129.1"/>
</dbReference>
<dbReference type="PATRIC" id="fig|84531.8.peg.3133"/>
<accession>A0A0S2FCL6</accession>
<dbReference type="SMART" id="SM00710">
    <property type="entry name" value="PbH1"/>
    <property type="match status" value="6"/>
</dbReference>
<dbReference type="PROSITE" id="PS50093">
    <property type="entry name" value="PKD"/>
    <property type="match status" value="1"/>
</dbReference>
<dbReference type="InterPro" id="IPR002884">
    <property type="entry name" value="P_dom"/>
</dbReference>
<dbReference type="InterPro" id="IPR008979">
    <property type="entry name" value="Galactose-bd-like_sf"/>
</dbReference>
<evidence type="ECO:0000256" key="1">
    <source>
        <dbReference type="ARBA" id="ARBA00022670"/>
    </source>
</evidence>
<evidence type="ECO:0000259" key="5">
    <source>
        <dbReference type="PROSITE" id="PS51829"/>
    </source>
</evidence>
<dbReference type="InterPro" id="IPR039448">
    <property type="entry name" value="Beta_helix"/>
</dbReference>
<name>A0A0S2FCL6_LYSAN</name>
<keyword evidence="2 6" id="KW-0378">Hydrolase</keyword>
<dbReference type="eggNOG" id="COG3291">
    <property type="taxonomic scope" value="Bacteria"/>
</dbReference>
<dbReference type="InterPro" id="IPR059226">
    <property type="entry name" value="Choice_anch_Q_dom"/>
</dbReference>
<keyword evidence="1" id="KW-0645">Protease</keyword>
<dbReference type="Gene3D" id="2.60.120.260">
    <property type="entry name" value="Galactose-binding domain-like"/>
    <property type="match status" value="1"/>
</dbReference>
<evidence type="ECO:0000259" key="4">
    <source>
        <dbReference type="PROSITE" id="PS50093"/>
    </source>
</evidence>
<dbReference type="NCBIfam" id="NF041518">
    <property type="entry name" value="choice_anch_Q"/>
    <property type="match status" value="1"/>
</dbReference>
<feature type="domain" description="PKD" evidence="4">
    <location>
        <begin position="347"/>
        <end position="427"/>
    </location>
</feature>
<dbReference type="STRING" id="84531.LA76x_3124"/>
<reference evidence="6 7" key="1">
    <citation type="journal article" date="2015" name="BMC Genomics">
        <title>Comparative genomics and metabolic profiling of the genus Lysobacter.</title>
        <authorList>
            <person name="de Bruijn I."/>
            <person name="Cheng X."/>
            <person name="de Jager V."/>
            <person name="Exposito R.G."/>
            <person name="Watrous J."/>
            <person name="Patel N."/>
            <person name="Postma J."/>
            <person name="Dorrestein P.C."/>
            <person name="Kobayashi D."/>
            <person name="Raaijmakers J.M."/>
        </authorList>
    </citation>
    <scope>NUCLEOTIDE SEQUENCE [LARGE SCALE GENOMIC DNA]</scope>
    <source>
        <strain evidence="6 7">76</strain>
    </source>
</reference>
<dbReference type="GO" id="GO:0004252">
    <property type="term" value="F:serine-type endopeptidase activity"/>
    <property type="evidence" value="ECO:0007669"/>
    <property type="project" value="InterPro"/>
</dbReference>
<dbReference type="eggNOG" id="COG3420">
    <property type="taxonomic scope" value="Bacteria"/>
</dbReference>
<feature type="signal peptide" evidence="3">
    <location>
        <begin position="1"/>
        <end position="24"/>
    </location>
</feature>
<dbReference type="Proteomes" id="UP000060787">
    <property type="component" value="Chromosome"/>
</dbReference>
<dbReference type="Gene3D" id="2.60.40.10">
    <property type="entry name" value="Immunoglobulins"/>
    <property type="match status" value="1"/>
</dbReference>
<dbReference type="InterPro" id="IPR000601">
    <property type="entry name" value="PKD_dom"/>
</dbReference>
<evidence type="ECO:0000313" key="7">
    <source>
        <dbReference type="Proteomes" id="UP000060787"/>
    </source>
</evidence>
<dbReference type="Gene3D" id="2.160.20.10">
    <property type="entry name" value="Single-stranded right-handed beta-helix, Pectin lyase-like"/>
    <property type="match status" value="1"/>
</dbReference>
<feature type="chain" id="PRO_5006596939" evidence="3">
    <location>
        <begin position="25"/>
        <end position="542"/>
    </location>
</feature>
<keyword evidence="7" id="KW-1185">Reference proteome</keyword>
<dbReference type="SMART" id="SM00089">
    <property type="entry name" value="PKD"/>
    <property type="match status" value="1"/>
</dbReference>
<dbReference type="GO" id="GO:0006508">
    <property type="term" value="P:proteolysis"/>
    <property type="evidence" value="ECO:0007669"/>
    <property type="project" value="UniProtKB-KW"/>
</dbReference>
<dbReference type="InterPro" id="IPR013783">
    <property type="entry name" value="Ig-like_fold"/>
</dbReference>
<dbReference type="FunFam" id="2.60.120.260:FF:000149">
    <property type="entry name" value="Leupeptin-inactivating enzyme 1"/>
    <property type="match status" value="1"/>
</dbReference>
<dbReference type="InterPro" id="IPR006626">
    <property type="entry name" value="PbH1"/>
</dbReference>
<dbReference type="AlphaFoldDB" id="A0A0S2FCL6"/>
<evidence type="ECO:0000313" key="6">
    <source>
        <dbReference type="EMBL" id="ALN81252.1"/>
    </source>
</evidence>
<sequence length="542" mass="56133">MKHTQSKKTALASLALALALPAAAQTTLRVPADYPTIQAAINAAVAGDTVLVSPGSYPERLNYDGKAITVISEGGPATTIIDGGNSGNVLVFDSGEGPAARLEGFTIKNGRASFGAGIDILAASPSIVGNIFDTNTQTAGGYGAAIGGNGSSALIERNIFRNNSCDSQHLSGVITFVNGSSPDIVNNLIVDNPCRAITITLPSGNSPQVSNNTIVGNRTGIKVSAQVNSTLHLYQNNILAGNAVGFEITNGSAANNPLFKNNLVFNNTSNYVGVTDQTGINGNLSADPLFVAPAAGNYHITAGSPAVDAGATADFLPETDIDGEKRVIDGNGDGVHSVDIGADELKVLYPPVADFTLAATELKVVFTDTSTDRDGAIASHLWDFGDGSQSTEMHPEHTYPASGTYTVTLTVTDNDGASHSVSKQVAVSGKTFFENAGDYPILDLRSVESPIVVSGVSGNAPATLKVAVDIKHTFIGDLRVDLVAPDGTRYTLHNRSGGSADNIIKTYTVNASSEAANGTWKLLVNDNARADVGKIDLWSLQF</sequence>
<dbReference type="EC" id="3.4.24.-" evidence="6"/>
<keyword evidence="3" id="KW-0732">Signal</keyword>
<dbReference type="CDD" id="cd00146">
    <property type="entry name" value="PKD"/>
    <property type="match status" value="1"/>
</dbReference>
<dbReference type="InterPro" id="IPR012334">
    <property type="entry name" value="Pectin_lyas_fold"/>
</dbReference>
<organism evidence="6 7">
    <name type="scientific">Lysobacter antibioticus</name>
    <dbReference type="NCBI Taxonomy" id="84531"/>
    <lineage>
        <taxon>Bacteria</taxon>
        <taxon>Pseudomonadati</taxon>
        <taxon>Pseudomonadota</taxon>
        <taxon>Gammaproteobacteria</taxon>
        <taxon>Lysobacterales</taxon>
        <taxon>Lysobacteraceae</taxon>
        <taxon>Lysobacter</taxon>
    </lineage>
</organism>
<evidence type="ECO:0000256" key="2">
    <source>
        <dbReference type="ARBA" id="ARBA00022801"/>
    </source>
</evidence>
<dbReference type="InterPro" id="IPR011050">
    <property type="entry name" value="Pectin_lyase_fold/virulence"/>
</dbReference>
<protein>
    <submittedName>
        <fullName evidence="6">Leupeptin-inactivating enzyme 1</fullName>
        <ecNumber evidence="6">3.4.24.-</ecNumber>
    </submittedName>
</protein>
<feature type="domain" description="P/Homo B" evidence="5">
    <location>
        <begin position="420"/>
        <end position="542"/>
    </location>
</feature>